<dbReference type="Proteomes" id="UP000256661">
    <property type="component" value="Unassembled WGS sequence"/>
</dbReference>
<dbReference type="AlphaFoldDB" id="A0A3D9SPC8"/>
<name>A0A3D9SPC8_9ACTN</name>
<dbReference type="EMBL" id="QTTT01000001">
    <property type="protein sequence ID" value="REE97826.1"/>
    <property type="molecule type" value="Genomic_DNA"/>
</dbReference>
<protein>
    <submittedName>
        <fullName evidence="2">SnoaL-like protein</fullName>
    </submittedName>
</protein>
<dbReference type="InterPro" id="IPR037401">
    <property type="entry name" value="SnoaL-like"/>
</dbReference>
<dbReference type="Pfam" id="PF13577">
    <property type="entry name" value="SnoaL_4"/>
    <property type="match status" value="1"/>
</dbReference>
<evidence type="ECO:0000313" key="2">
    <source>
        <dbReference type="EMBL" id="REE97826.1"/>
    </source>
</evidence>
<reference evidence="2 3" key="1">
    <citation type="submission" date="2018-08" db="EMBL/GenBank/DDBJ databases">
        <title>Sequencing the genomes of 1000 actinobacteria strains.</title>
        <authorList>
            <person name="Klenk H.-P."/>
        </authorList>
    </citation>
    <scope>NUCLEOTIDE SEQUENCE [LARGE SCALE GENOMIC DNA]</scope>
    <source>
        <strain evidence="2 3">DSM 43927</strain>
    </source>
</reference>
<keyword evidence="3" id="KW-1185">Reference proteome</keyword>
<comment type="caution">
    <text evidence="2">The sequence shown here is derived from an EMBL/GenBank/DDBJ whole genome shotgun (WGS) entry which is preliminary data.</text>
</comment>
<evidence type="ECO:0000259" key="1">
    <source>
        <dbReference type="Pfam" id="PF13577"/>
    </source>
</evidence>
<proteinExistence type="predicted"/>
<evidence type="ECO:0000313" key="3">
    <source>
        <dbReference type="Proteomes" id="UP000256661"/>
    </source>
</evidence>
<organism evidence="2 3">
    <name type="scientific">Thermomonospora umbrina</name>
    <dbReference type="NCBI Taxonomy" id="111806"/>
    <lineage>
        <taxon>Bacteria</taxon>
        <taxon>Bacillati</taxon>
        <taxon>Actinomycetota</taxon>
        <taxon>Actinomycetes</taxon>
        <taxon>Streptosporangiales</taxon>
        <taxon>Thermomonosporaceae</taxon>
        <taxon>Thermomonospora</taxon>
    </lineage>
</organism>
<feature type="domain" description="SnoaL-like" evidence="1">
    <location>
        <begin position="8"/>
        <end position="127"/>
    </location>
</feature>
<dbReference type="InterPro" id="IPR032710">
    <property type="entry name" value="NTF2-like_dom_sf"/>
</dbReference>
<dbReference type="OrthoDB" id="981191at2"/>
<accession>A0A3D9SPC8</accession>
<dbReference type="RefSeq" id="WP_116023303.1">
    <property type="nucleotide sequence ID" value="NZ_QTTT01000001.1"/>
</dbReference>
<dbReference type="Gene3D" id="3.10.450.50">
    <property type="match status" value="1"/>
</dbReference>
<gene>
    <name evidence="2" type="ORF">DFJ69_3301</name>
</gene>
<dbReference type="SUPFAM" id="SSF54427">
    <property type="entry name" value="NTF2-like"/>
    <property type="match status" value="1"/>
</dbReference>
<sequence length="138" mass="15756">MTRDRYAEFADRAEIADLVTRLGHLLDERRYADIRTVYTADVAVRTPRVRADDIETALDFLRANDTGAEQTQHVNTDVLVDLDGDRADVTVNAFVHFFEPGKEPHRTSGLRNVFSAVRTEAGWRFSRAEMSLMWQRAA</sequence>